<dbReference type="EMBL" id="LFIV01000125">
    <property type="protein sequence ID" value="KZL68273.1"/>
    <property type="molecule type" value="Genomic_DNA"/>
</dbReference>
<evidence type="ECO:0000256" key="1">
    <source>
        <dbReference type="SAM" id="MobiDB-lite"/>
    </source>
</evidence>
<evidence type="ECO:0000313" key="3">
    <source>
        <dbReference type="Proteomes" id="UP000076552"/>
    </source>
</evidence>
<proteinExistence type="predicted"/>
<comment type="caution">
    <text evidence="2">The sequence shown here is derived from an EMBL/GenBank/DDBJ whole genome shotgun (WGS) entry which is preliminary data.</text>
</comment>
<protein>
    <submittedName>
        <fullName evidence="2">Uncharacterized protein</fullName>
    </submittedName>
</protein>
<dbReference type="AlphaFoldDB" id="A0A161W9W2"/>
<evidence type="ECO:0000313" key="2">
    <source>
        <dbReference type="EMBL" id="KZL68273.1"/>
    </source>
</evidence>
<feature type="region of interest" description="Disordered" evidence="1">
    <location>
        <begin position="1"/>
        <end position="46"/>
    </location>
</feature>
<dbReference type="STRING" id="708197.A0A161W9W2"/>
<sequence>MANRPFPEGVRLPNQDRFIKNETTATADKSPPASEATALAKEPELSRDKSLAQSWDINSPRLARPIKASRIVFGTDHGGDLVSVNQKVFLDGPYGHEIHLEAFRTVTLIAQGCGIFGALPHAIFLAQRAFHNRDERNKMKKERNSLSKGNTDRLYGDMTRKINIFWILEVQAQDKLAVDEFANLMSLDDGHALLHVYIMYPKPVTGSEDTLRIPDHVQWQRSYGSRENQYKLLGEVLTLDSYGIHASAILVSGNITFVEEVESFIPVKPMAAFSKNPQTSRVSPAHVEAVAGFVTADYSTTPTPTLANTTAYVEAVAGFVAADYSTTPTPTLANTTAYVEIVATTWASNCQ</sequence>
<organism evidence="2 3">
    <name type="scientific">Colletotrichum tofieldiae</name>
    <dbReference type="NCBI Taxonomy" id="708197"/>
    <lineage>
        <taxon>Eukaryota</taxon>
        <taxon>Fungi</taxon>
        <taxon>Dikarya</taxon>
        <taxon>Ascomycota</taxon>
        <taxon>Pezizomycotina</taxon>
        <taxon>Sordariomycetes</taxon>
        <taxon>Hypocreomycetidae</taxon>
        <taxon>Glomerellales</taxon>
        <taxon>Glomerellaceae</taxon>
        <taxon>Colletotrichum</taxon>
        <taxon>Colletotrichum spaethianum species complex</taxon>
    </lineage>
</organism>
<gene>
    <name evidence="2" type="ORF">CT0861_09105</name>
</gene>
<name>A0A161W9W2_9PEZI</name>
<dbReference type="Gene3D" id="3.40.50.80">
    <property type="entry name" value="Nucleotide-binding domain of ferredoxin-NADP reductase (FNR) module"/>
    <property type="match status" value="1"/>
</dbReference>
<dbReference type="Proteomes" id="UP000076552">
    <property type="component" value="Unassembled WGS sequence"/>
</dbReference>
<keyword evidence="3" id="KW-1185">Reference proteome</keyword>
<dbReference type="InterPro" id="IPR039261">
    <property type="entry name" value="FNR_nucleotide-bd"/>
</dbReference>
<reference evidence="2 3" key="1">
    <citation type="submission" date="2015-06" db="EMBL/GenBank/DDBJ databases">
        <title>Survival trade-offs in plant roots during colonization by closely related pathogenic and mutualistic fungi.</title>
        <authorList>
            <person name="Hacquard S."/>
            <person name="Kracher B."/>
            <person name="Hiruma K."/>
            <person name="Weinman A."/>
            <person name="Muench P."/>
            <person name="Garrido Oter R."/>
            <person name="Ver Loren van Themaat E."/>
            <person name="Dallerey J.-F."/>
            <person name="Damm U."/>
            <person name="Henrissat B."/>
            <person name="Lespinet O."/>
            <person name="Thon M."/>
            <person name="Kemen E."/>
            <person name="McHardy A.C."/>
            <person name="Schulze-Lefert P."/>
            <person name="O'Connell R.J."/>
        </authorList>
    </citation>
    <scope>NUCLEOTIDE SEQUENCE [LARGE SCALE GENOMIC DNA]</scope>
    <source>
        <strain evidence="2 3">0861</strain>
    </source>
</reference>
<accession>A0A161W9W2</accession>